<sequence>MNSIMLDEVVKKIKNKVKNYESYEEDFKWVTKMPNTTFTNTSFDANTTEFDDWIDMAFRNYSDSLKNLVKSVGLCTDSECCDDCCVVNNNGSVDAYFNIIGIVKKNDIYYVGVGRATFSVRNAGDYFVGNDCKVVNALRYHYYSTNWKD</sequence>
<comment type="caution">
    <text evidence="1">The sequence shown here is derived from an EMBL/GenBank/DDBJ whole genome shotgun (WGS) entry which is preliminary data.</text>
</comment>
<evidence type="ECO:0000313" key="2">
    <source>
        <dbReference type="Proteomes" id="UP000265703"/>
    </source>
</evidence>
<reference evidence="1 2" key="1">
    <citation type="submission" date="2018-06" db="EMBL/GenBank/DDBJ databases">
        <title>Comparative genomics reveals the genomic features of Rhizophagus irregularis, R. cerebriforme, R. diaphanum and Gigaspora rosea, and their symbiotic lifestyle signature.</title>
        <authorList>
            <person name="Morin E."/>
            <person name="San Clemente H."/>
            <person name="Chen E.C.H."/>
            <person name="De La Providencia I."/>
            <person name="Hainaut M."/>
            <person name="Kuo A."/>
            <person name="Kohler A."/>
            <person name="Murat C."/>
            <person name="Tang N."/>
            <person name="Roy S."/>
            <person name="Loubradou J."/>
            <person name="Henrissat B."/>
            <person name="Grigoriev I.V."/>
            <person name="Corradi N."/>
            <person name="Roux C."/>
            <person name="Martin F.M."/>
        </authorList>
    </citation>
    <scope>NUCLEOTIDE SEQUENCE [LARGE SCALE GENOMIC DNA]</scope>
    <source>
        <strain evidence="1 2">DAOM 227022</strain>
    </source>
</reference>
<proteinExistence type="predicted"/>
<organism evidence="1 2">
    <name type="scientific">Glomus cerebriforme</name>
    <dbReference type="NCBI Taxonomy" id="658196"/>
    <lineage>
        <taxon>Eukaryota</taxon>
        <taxon>Fungi</taxon>
        <taxon>Fungi incertae sedis</taxon>
        <taxon>Mucoromycota</taxon>
        <taxon>Glomeromycotina</taxon>
        <taxon>Glomeromycetes</taxon>
        <taxon>Glomerales</taxon>
        <taxon>Glomeraceae</taxon>
        <taxon>Glomus</taxon>
    </lineage>
</organism>
<dbReference type="EMBL" id="QKYT01000005">
    <property type="protein sequence ID" value="RIA99377.1"/>
    <property type="molecule type" value="Genomic_DNA"/>
</dbReference>
<dbReference type="AlphaFoldDB" id="A0A397TSE0"/>
<keyword evidence="2" id="KW-1185">Reference proteome</keyword>
<gene>
    <name evidence="1" type="ORF">C1645_747547</name>
</gene>
<dbReference type="Proteomes" id="UP000265703">
    <property type="component" value="Unassembled WGS sequence"/>
</dbReference>
<accession>A0A397TSE0</accession>
<evidence type="ECO:0000313" key="1">
    <source>
        <dbReference type="EMBL" id="RIA99377.1"/>
    </source>
</evidence>
<name>A0A397TSE0_9GLOM</name>
<protein>
    <submittedName>
        <fullName evidence="1">Uncharacterized protein</fullName>
    </submittedName>
</protein>
<dbReference type="OrthoDB" id="10434589at2759"/>